<proteinExistence type="predicted"/>
<organism evidence="1 2">
    <name type="scientific">Deinococcus reticulitermitis</name>
    <dbReference type="NCBI Taxonomy" id="856736"/>
    <lineage>
        <taxon>Bacteria</taxon>
        <taxon>Thermotogati</taxon>
        <taxon>Deinococcota</taxon>
        <taxon>Deinococci</taxon>
        <taxon>Deinococcales</taxon>
        <taxon>Deinococcaceae</taxon>
        <taxon>Deinococcus</taxon>
    </lineage>
</organism>
<dbReference type="AlphaFoldDB" id="A0A1H6YTL7"/>
<dbReference type="PROSITE" id="PS51257">
    <property type="entry name" value="PROKAR_LIPOPROTEIN"/>
    <property type="match status" value="1"/>
</dbReference>
<accession>A0A1H6YTL7</accession>
<protein>
    <recommendedName>
        <fullName evidence="3">DUF3105 domain-containing protein</fullName>
    </recommendedName>
</protein>
<dbReference type="Pfam" id="PF11303">
    <property type="entry name" value="DUF3105"/>
    <property type="match status" value="1"/>
</dbReference>
<dbReference type="EMBL" id="FNZA01000008">
    <property type="protein sequence ID" value="SEJ43686.1"/>
    <property type="molecule type" value="Genomic_DNA"/>
</dbReference>
<gene>
    <name evidence="1" type="ORF">SAMN04488058_10817</name>
</gene>
<reference evidence="2" key="1">
    <citation type="submission" date="2016-10" db="EMBL/GenBank/DDBJ databases">
        <authorList>
            <person name="Varghese N."/>
            <person name="Submissions S."/>
        </authorList>
    </citation>
    <scope>NUCLEOTIDE SEQUENCE [LARGE SCALE GENOMIC DNA]</scope>
    <source>
        <strain evidence="2">CGMCC 1.10218</strain>
    </source>
</reference>
<evidence type="ECO:0000313" key="1">
    <source>
        <dbReference type="EMBL" id="SEJ43686.1"/>
    </source>
</evidence>
<evidence type="ECO:0008006" key="3">
    <source>
        <dbReference type="Google" id="ProtNLM"/>
    </source>
</evidence>
<keyword evidence="2" id="KW-1185">Reference proteome</keyword>
<dbReference type="InterPro" id="IPR021454">
    <property type="entry name" value="DUF3105"/>
</dbReference>
<dbReference type="Proteomes" id="UP000199223">
    <property type="component" value="Unassembled WGS sequence"/>
</dbReference>
<dbReference type="OrthoDB" id="164831at2"/>
<sequence>MRRLPPLTLWTGLLVLTACTPQPQPIEGLRTFSYLGGDVRGGSLSYLEHPPVGGPYNALWQSCGVYTKPLYNEYAVHTLARGAVWVTYRPDLPAEELAALRTRLADQPAALLSPYPGLPAPIVMTAWNRQITAAGADDPRLTRFLTEVLPENSVPEPDAGCTGGYRQTR</sequence>
<dbReference type="STRING" id="856736.SAMN04488058_10817"/>
<evidence type="ECO:0000313" key="2">
    <source>
        <dbReference type="Proteomes" id="UP000199223"/>
    </source>
</evidence>
<dbReference type="RefSeq" id="WP_092264484.1">
    <property type="nucleotide sequence ID" value="NZ_FNZA01000008.1"/>
</dbReference>
<name>A0A1H6YTL7_9DEIO</name>